<accession>A0A4P6EN52</accession>
<dbReference type="Proteomes" id="UP000293995">
    <property type="component" value="Chromosome"/>
</dbReference>
<dbReference type="InterPro" id="IPR011053">
    <property type="entry name" value="Single_hybrid_motif"/>
</dbReference>
<dbReference type="AlphaFoldDB" id="A0A4P6EN52"/>
<dbReference type="InterPro" id="IPR050709">
    <property type="entry name" value="Biotin_Carboxyl_Carrier/Decarb"/>
</dbReference>
<name>A0A4P6EN52_9MICO</name>
<dbReference type="PANTHER" id="PTHR45266:SF3">
    <property type="entry name" value="OXALOACETATE DECARBOXYLASE ALPHA CHAIN"/>
    <property type="match status" value="1"/>
</dbReference>
<evidence type="ECO:0000259" key="4">
    <source>
        <dbReference type="PROSITE" id="PS50968"/>
    </source>
</evidence>
<keyword evidence="3" id="KW-0443">Lipid metabolism</keyword>
<dbReference type="NCBIfam" id="TIGR00531">
    <property type="entry name" value="BCCP"/>
    <property type="match status" value="1"/>
</dbReference>
<evidence type="ECO:0000256" key="2">
    <source>
        <dbReference type="ARBA" id="ARBA00023267"/>
    </source>
</evidence>
<dbReference type="OrthoDB" id="9811735at2"/>
<proteinExistence type="predicted"/>
<dbReference type="GO" id="GO:0006633">
    <property type="term" value="P:fatty acid biosynthetic process"/>
    <property type="evidence" value="ECO:0007669"/>
    <property type="project" value="UniProtKB-UniPathway"/>
</dbReference>
<keyword evidence="2 3" id="KW-0092">Biotin</keyword>
<dbReference type="Pfam" id="PF00364">
    <property type="entry name" value="Biotin_lipoyl"/>
    <property type="match status" value="1"/>
</dbReference>
<keyword evidence="3" id="KW-0276">Fatty acid metabolism</keyword>
<dbReference type="UniPathway" id="UPA00094"/>
<dbReference type="SUPFAM" id="SSF51230">
    <property type="entry name" value="Single hybrid motif"/>
    <property type="match status" value="1"/>
</dbReference>
<dbReference type="KEGG" id="mprt:ET475_04480"/>
<organism evidence="5 6">
    <name type="scientific">Microbacterium protaetiae</name>
    <dbReference type="NCBI Taxonomy" id="2509458"/>
    <lineage>
        <taxon>Bacteria</taxon>
        <taxon>Bacillati</taxon>
        <taxon>Actinomycetota</taxon>
        <taxon>Actinomycetes</taxon>
        <taxon>Micrococcales</taxon>
        <taxon>Microbacteriaceae</taxon>
        <taxon>Microbacterium</taxon>
    </lineage>
</organism>
<keyword evidence="6" id="KW-1185">Reference proteome</keyword>
<reference evidence="5 6" key="1">
    <citation type="submission" date="2019-01" db="EMBL/GenBank/DDBJ databases">
        <title>Genome sequencing of strain DFW100M-13.</title>
        <authorList>
            <person name="Heo J."/>
            <person name="Kim S.-J."/>
            <person name="Kim J.-S."/>
            <person name="Hong S.-B."/>
            <person name="Kwon S.-W."/>
        </authorList>
    </citation>
    <scope>NUCLEOTIDE SEQUENCE [LARGE SCALE GENOMIC DNA]</scope>
    <source>
        <strain evidence="5 6">DFW100M-13</strain>
    </source>
</reference>
<comment type="pathway">
    <text evidence="3">Lipid metabolism; fatty acid biosynthesis.</text>
</comment>
<feature type="domain" description="Lipoyl-binding" evidence="4">
    <location>
        <begin position="88"/>
        <end position="164"/>
    </location>
</feature>
<evidence type="ECO:0000256" key="3">
    <source>
        <dbReference type="RuleBase" id="RU364072"/>
    </source>
</evidence>
<keyword evidence="3" id="KW-0275">Fatty acid biosynthesis</keyword>
<dbReference type="PANTHER" id="PTHR45266">
    <property type="entry name" value="OXALOACETATE DECARBOXYLASE ALPHA CHAIN"/>
    <property type="match status" value="1"/>
</dbReference>
<dbReference type="Gene3D" id="2.40.50.100">
    <property type="match status" value="1"/>
</dbReference>
<dbReference type="EMBL" id="CP035494">
    <property type="protein sequence ID" value="QAY59318.1"/>
    <property type="molecule type" value="Genomic_DNA"/>
</dbReference>
<dbReference type="InterPro" id="IPR001249">
    <property type="entry name" value="AcCoA_biotinCC"/>
</dbReference>
<keyword evidence="3" id="KW-0444">Lipid biosynthesis</keyword>
<dbReference type="CDD" id="cd06850">
    <property type="entry name" value="biotinyl_domain"/>
    <property type="match status" value="1"/>
</dbReference>
<evidence type="ECO:0000313" key="6">
    <source>
        <dbReference type="Proteomes" id="UP000293995"/>
    </source>
</evidence>
<evidence type="ECO:0000256" key="1">
    <source>
        <dbReference type="ARBA" id="ARBA00017562"/>
    </source>
</evidence>
<dbReference type="PROSITE" id="PS50968">
    <property type="entry name" value="BIOTINYL_LIPOYL"/>
    <property type="match status" value="1"/>
</dbReference>
<gene>
    <name evidence="5" type="primary">accB</name>
    <name evidence="5" type="ORF">ET475_04480</name>
</gene>
<dbReference type="RefSeq" id="WP_129386412.1">
    <property type="nucleotide sequence ID" value="NZ_CP035494.1"/>
</dbReference>
<sequence length="168" mass="17414">MDVDFEELAMFLEALEASDFTHFIFEKGDARIEVRRGSASEPLASASTPTVVAPSVAVPTKSPAAAPASAILSAQAPASTAAHAVAGDIEITSPLLGTVYLSPKPGEPPFVEIGARVSAGAPVCIIEVMKLMNSVEAPVDGTIVDRHVSDGELVEFGQVVFTIRPDGQ</sequence>
<dbReference type="InterPro" id="IPR000089">
    <property type="entry name" value="Biotin_lipoyl"/>
</dbReference>
<dbReference type="GO" id="GO:0009317">
    <property type="term" value="C:acetyl-CoA carboxylase complex"/>
    <property type="evidence" value="ECO:0007669"/>
    <property type="project" value="InterPro"/>
</dbReference>
<comment type="function">
    <text evidence="3">This protein is a component of the acetyl coenzyme A carboxylase complex; first, biotin carboxylase catalyzes the carboxylation of the carrier protein and then the transcarboxylase transfers the carboxyl group to form malonyl-CoA.</text>
</comment>
<protein>
    <recommendedName>
        <fullName evidence="1 3">Biotin carboxyl carrier protein of acetyl-CoA carboxylase</fullName>
    </recommendedName>
</protein>
<evidence type="ECO:0000313" key="5">
    <source>
        <dbReference type="EMBL" id="QAY59318.1"/>
    </source>
</evidence>
<dbReference type="PRINTS" id="PR01071">
    <property type="entry name" value="ACOABIOTINCC"/>
</dbReference>
<dbReference type="GO" id="GO:0003989">
    <property type="term" value="F:acetyl-CoA carboxylase activity"/>
    <property type="evidence" value="ECO:0007669"/>
    <property type="project" value="InterPro"/>
</dbReference>